<dbReference type="PROSITE" id="PS50065">
    <property type="entry name" value="HMG_COA_REDUCTASE_4"/>
    <property type="match status" value="1"/>
</dbReference>
<dbReference type="SUPFAM" id="SSF55035">
    <property type="entry name" value="NAD-binding domain of HMG-CoA reductase"/>
    <property type="match status" value="1"/>
</dbReference>
<evidence type="ECO:0000256" key="3">
    <source>
        <dbReference type="RuleBase" id="RU361219"/>
    </source>
</evidence>
<dbReference type="Proteomes" id="UP000465035">
    <property type="component" value="Chromosome"/>
</dbReference>
<feature type="transmembrane region" description="Helical" evidence="4">
    <location>
        <begin position="315"/>
        <end position="335"/>
    </location>
</feature>
<comment type="pathway">
    <text evidence="3">Metabolic intermediate metabolism; (R)-mevalonate degradation; (S)-3-hydroxy-3-methylglutaryl-CoA from (R)-mevalonate: step 1/1.</text>
</comment>
<dbReference type="PANTHER" id="PTHR10572:SF24">
    <property type="entry name" value="3-HYDROXY-3-METHYLGLUTARYL-COENZYME A REDUCTASE"/>
    <property type="match status" value="1"/>
</dbReference>
<organism evidence="5 6">
    <name type="scientific">Lentilactobacillus hilgardii</name>
    <name type="common">Lactobacillus hilgardii</name>
    <dbReference type="NCBI Taxonomy" id="1588"/>
    <lineage>
        <taxon>Bacteria</taxon>
        <taxon>Bacillati</taxon>
        <taxon>Bacillota</taxon>
        <taxon>Bacilli</taxon>
        <taxon>Lactobacillales</taxon>
        <taxon>Lactobacillaceae</taxon>
        <taxon>Lentilactobacillus</taxon>
    </lineage>
</organism>
<keyword evidence="2 3" id="KW-0560">Oxidoreductase</keyword>
<proteinExistence type="inferred from homology"/>
<dbReference type="EMBL" id="CP047121">
    <property type="protein sequence ID" value="QHB52540.1"/>
    <property type="molecule type" value="Genomic_DNA"/>
</dbReference>
<reference evidence="5 6" key="1">
    <citation type="submission" date="2019-12" db="EMBL/GenBank/DDBJ databases">
        <title>Lactobacillus hilgardii FLUB.</title>
        <authorList>
            <person name="Gustaw K."/>
        </authorList>
    </citation>
    <scope>NUCLEOTIDE SEQUENCE [LARGE SCALE GENOMIC DNA]</scope>
    <source>
        <strain evidence="5 6">FLUB</strain>
    </source>
</reference>
<gene>
    <name evidence="5" type="ORF">GQR93_10225</name>
</gene>
<evidence type="ECO:0000256" key="1">
    <source>
        <dbReference type="ARBA" id="ARBA00007661"/>
    </source>
</evidence>
<keyword evidence="4" id="KW-0812">Transmembrane</keyword>
<evidence type="ECO:0000313" key="5">
    <source>
        <dbReference type="EMBL" id="QHB52540.1"/>
    </source>
</evidence>
<dbReference type="InterPro" id="IPR009029">
    <property type="entry name" value="HMG_CoA_Rdtase_sub-bd_dom_sf"/>
</dbReference>
<dbReference type="GO" id="GO:0140643">
    <property type="term" value="F:hydroxymethylglutaryl-CoA reductase (NADH) activity"/>
    <property type="evidence" value="ECO:0007669"/>
    <property type="project" value="UniProtKB-EC"/>
</dbReference>
<dbReference type="PROSITE" id="PS01192">
    <property type="entry name" value="HMG_COA_REDUCTASE_3"/>
    <property type="match status" value="1"/>
</dbReference>
<evidence type="ECO:0000256" key="2">
    <source>
        <dbReference type="ARBA" id="ARBA00023002"/>
    </source>
</evidence>
<dbReference type="PROSITE" id="PS00318">
    <property type="entry name" value="HMG_COA_REDUCTASE_2"/>
    <property type="match status" value="1"/>
</dbReference>
<comment type="similarity">
    <text evidence="1 3">Belongs to the HMG-CoA reductase family.</text>
</comment>
<accession>A0A6P1E8T4</accession>
<dbReference type="InterPro" id="IPR004553">
    <property type="entry name" value="HMG_CoA_Rdtase_bac-typ"/>
</dbReference>
<comment type="catalytic activity">
    <reaction evidence="3">
        <text>(R)-mevalonate + 2 NAD(+) + CoA = (3S)-3-hydroxy-3-methylglutaryl-CoA + 2 NADH + 2 H(+)</text>
        <dbReference type="Rhea" id="RHEA:14833"/>
        <dbReference type="ChEBI" id="CHEBI:15378"/>
        <dbReference type="ChEBI" id="CHEBI:36464"/>
        <dbReference type="ChEBI" id="CHEBI:43074"/>
        <dbReference type="ChEBI" id="CHEBI:57287"/>
        <dbReference type="ChEBI" id="CHEBI:57540"/>
        <dbReference type="ChEBI" id="CHEBI:57945"/>
        <dbReference type="EC" id="1.1.1.88"/>
    </reaction>
</comment>
<dbReference type="InterPro" id="IPR009023">
    <property type="entry name" value="HMG_CoA_Rdtase_NAD(P)-bd_sf"/>
</dbReference>
<evidence type="ECO:0000313" key="6">
    <source>
        <dbReference type="Proteomes" id="UP000465035"/>
    </source>
</evidence>
<dbReference type="Pfam" id="PF00368">
    <property type="entry name" value="HMG-CoA_red"/>
    <property type="match status" value="1"/>
</dbReference>
<dbReference type="PRINTS" id="PR00071">
    <property type="entry name" value="HMGCOARDTASE"/>
</dbReference>
<dbReference type="EC" id="1.1.1.88" evidence="3"/>
<dbReference type="GO" id="GO:0015936">
    <property type="term" value="P:coenzyme A metabolic process"/>
    <property type="evidence" value="ECO:0007669"/>
    <property type="project" value="InterPro"/>
</dbReference>
<dbReference type="InterPro" id="IPR002202">
    <property type="entry name" value="HMG_CoA_Rdtase"/>
</dbReference>
<dbReference type="NCBIfam" id="TIGR00532">
    <property type="entry name" value="HMG_CoA_R_NAD"/>
    <property type="match status" value="1"/>
</dbReference>
<dbReference type="SUPFAM" id="SSF56542">
    <property type="entry name" value="Substrate-binding domain of HMG-CoA reductase"/>
    <property type="match status" value="1"/>
</dbReference>
<sequence length="421" mass="45969">MEVGQMDARWAHFYQKSYRERLDLIADFSGLNSDQVALLKTTNAKVFGHLIENYLADYALPEGIVTNMKVNNRQYLVPMVTEEPSVIAAASNGGKLLSGDMGIKASVKQRLLSGQIILKDISDARQLREFISDRQQELIEIANNSRPRILKHGGGAKSLSVRRLDPQFYSVDLQVDSGEAMGANLVNTMLEAVANELRSFGLQVTMAILSNYADKSLVHVLGKIPLSELTTSGITGQQVASQIVDASHIAQVDVYRATTHNKGIMNGIDAAVMATGNDWRAVESAAHAYAAKDGQYKGLSTWRVNQAYLIGKMTIPMPIGFVGGATSVLPMAAINKKITRIKRVREMMEVIGAIGLAQNLAALRALVTDGIQKGHMNLQLKSLAMANGTKESELPTVVKQLRHMTSPDSTDVKKILKELRK</sequence>
<dbReference type="PANTHER" id="PTHR10572">
    <property type="entry name" value="3-HYDROXY-3-METHYLGLUTARYL-COENZYME A REDUCTASE"/>
    <property type="match status" value="1"/>
</dbReference>
<dbReference type="GO" id="GO:0004420">
    <property type="term" value="F:hydroxymethylglutaryl-CoA reductase (NADPH) activity"/>
    <property type="evidence" value="ECO:0007669"/>
    <property type="project" value="InterPro"/>
</dbReference>
<keyword evidence="4" id="KW-0472">Membrane</keyword>
<dbReference type="UniPathway" id="UPA00257">
    <property type="reaction ID" value="UER00367"/>
</dbReference>
<keyword evidence="4" id="KW-1133">Transmembrane helix</keyword>
<dbReference type="InterPro" id="IPR023074">
    <property type="entry name" value="HMG_CoA_Rdtase_cat_sf"/>
</dbReference>
<dbReference type="AlphaFoldDB" id="A0A6P1E8T4"/>
<dbReference type="Gene3D" id="3.90.770.10">
    <property type="entry name" value="3-hydroxy-3-methylglutaryl-coenzyme A Reductase, Chain A, domain 2"/>
    <property type="match status" value="2"/>
</dbReference>
<protein>
    <recommendedName>
        <fullName evidence="3">3-hydroxy-3-methylglutaryl coenzyme A reductase</fullName>
        <shortName evidence="3">HMG-CoA reductase</shortName>
        <ecNumber evidence="3">1.1.1.88</ecNumber>
    </recommendedName>
</protein>
<evidence type="ECO:0000256" key="4">
    <source>
        <dbReference type="SAM" id="Phobius"/>
    </source>
</evidence>
<keyword evidence="3" id="KW-0520">NAD</keyword>
<dbReference type="CDD" id="cd00644">
    <property type="entry name" value="HMG-CoA_reductase_classII"/>
    <property type="match status" value="1"/>
</dbReference>
<name>A0A6P1E8T4_LENHI</name>
<dbReference type="InterPro" id="IPR023076">
    <property type="entry name" value="HMG_CoA_Rdtase_CS"/>
</dbReference>
<dbReference type="Gene3D" id="1.10.8.660">
    <property type="match status" value="1"/>
</dbReference>